<name>A0AAV4AK20_9GAST</name>
<reference evidence="1 2" key="1">
    <citation type="journal article" date="2021" name="Elife">
        <title>Chloroplast acquisition without the gene transfer in kleptoplastic sea slugs, Plakobranchus ocellatus.</title>
        <authorList>
            <person name="Maeda T."/>
            <person name="Takahashi S."/>
            <person name="Yoshida T."/>
            <person name="Shimamura S."/>
            <person name="Takaki Y."/>
            <person name="Nagai Y."/>
            <person name="Toyoda A."/>
            <person name="Suzuki Y."/>
            <person name="Arimoto A."/>
            <person name="Ishii H."/>
            <person name="Satoh N."/>
            <person name="Nishiyama T."/>
            <person name="Hasebe M."/>
            <person name="Maruyama T."/>
            <person name="Minagawa J."/>
            <person name="Obokata J."/>
            <person name="Shigenobu S."/>
        </authorList>
    </citation>
    <scope>NUCLEOTIDE SEQUENCE [LARGE SCALE GENOMIC DNA]</scope>
</reference>
<dbReference type="EMBL" id="BLXT01003829">
    <property type="protein sequence ID" value="GFO06946.1"/>
    <property type="molecule type" value="Genomic_DNA"/>
</dbReference>
<proteinExistence type="predicted"/>
<accession>A0AAV4AK20</accession>
<gene>
    <name evidence="1" type="ORF">PoB_003345100</name>
</gene>
<keyword evidence="2" id="KW-1185">Reference proteome</keyword>
<dbReference type="AlphaFoldDB" id="A0AAV4AK20"/>
<comment type="caution">
    <text evidence="1">The sequence shown here is derived from an EMBL/GenBank/DDBJ whole genome shotgun (WGS) entry which is preliminary data.</text>
</comment>
<sequence length="94" mass="10752">MSQAPEGEVLIAKYPEGVTDNGRIKIMRIDFGQLNDHAEKYEQYGARFVSKHYSMNSTFSQDLEPGNAVIDEFEDTLYVTLQVKFQLAVLNYKV</sequence>
<dbReference type="Proteomes" id="UP000735302">
    <property type="component" value="Unassembled WGS sequence"/>
</dbReference>
<protein>
    <submittedName>
        <fullName evidence="1">Uncharacterized protein</fullName>
    </submittedName>
</protein>
<organism evidence="1 2">
    <name type="scientific">Plakobranchus ocellatus</name>
    <dbReference type="NCBI Taxonomy" id="259542"/>
    <lineage>
        <taxon>Eukaryota</taxon>
        <taxon>Metazoa</taxon>
        <taxon>Spiralia</taxon>
        <taxon>Lophotrochozoa</taxon>
        <taxon>Mollusca</taxon>
        <taxon>Gastropoda</taxon>
        <taxon>Heterobranchia</taxon>
        <taxon>Euthyneura</taxon>
        <taxon>Panpulmonata</taxon>
        <taxon>Sacoglossa</taxon>
        <taxon>Placobranchoidea</taxon>
        <taxon>Plakobranchidae</taxon>
        <taxon>Plakobranchus</taxon>
    </lineage>
</organism>
<evidence type="ECO:0000313" key="2">
    <source>
        <dbReference type="Proteomes" id="UP000735302"/>
    </source>
</evidence>
<evidence type="ECO:0000313" key="1">
    <source>
        <dbReference type="EMBL" id="GFO06946.1"/>
    </source>
</evidence>